<feature type="signal peptide" evidence="2">
    <location>
        <begin position="1"/>
        <end position="23"/>
    </location>
</feature>
<accession>L1JZM2</accession>
<dbReference type="AlphaFoldDB" id="L1JZM2"/>
<keyword evidence="5" id="KW-1185">Reference proteome</keyword>
<evidence type="ECO:0000313" key="5">
    <source>
        <dbReference type="Proteomes" id="UP000011087"/>
    </source>
</evidence>
<dbReference type="EMBL" id="JH992969">
    <property type="protein sequence ID" value="EKX53787.1"/>
    <property type="molecule type" value="Genomic_DNA"/>
</dbReference>
<name>L1JZM2_GUITC</name>
<dbReference type="KEGG" id="gtt:GUITHDRAFT_150295"/>
<keyword evidence="1" id="KW-0812">Transmembrane</keyword>
<gene>
    <name evidence="3" type="ORF">GUITHDRAFT_150295</name>
</gene>
<keyword evidence="2" id="KW-0732">Signal</keyword>
<keyword evidence="1" id="KW-0472">Membrane</keyword>
<dbReference type="PaxDb" id="55529-EKX53787"/>
<sequence length="109" mass="11725">MQEAAGMKGVLLCIALCVCLAHGDVMLGDVLPRARPQLAMARLRGGRPHDLSFIGMPRQDSKRGGARATVPEDSQWSRGQHVVSLVLRKTLGVALVIALIGPNLYVKSR</sequence>
<evidence type="ECO:0000313" key="3">
    <source>
        <dbReference type="EMBL" id="EKX53787.1"/>
    </source>
</evidence>
<feature type="transmembrane region" description="Helical" evidence="1">
    <location>
        <begin position="86"/>
        <end position="106"/>
    </location>
</feature>
<reference evidence="4" key="3">
    <citation type="submission" date="2015-06" db="UniProtKB">
        <authorList>
            <consortium name="EnsemblProtists"/>
        </authorList>
    </citation>
    <scope>IDENTIFICATION</scope>
</reference>
<evidence type="ECO:0000313" key="4">
    <source>
        <dbReference type="EnsemblProtists" id="EKX53787"/>
    </source>
</evidence>
<reference evidence="3 5" key="1">
    <citation type="journal article" date="2012" name="Nature">
        <title>Algal genomes reveal evolutionary mosaicism and the fate of nucleomorphs.</title>
        <authorList>
            <consortium name="DOE Joint Genome Institute"/>
            <person name="Curtis B.A."/>
            <person name="Tanifuji G."/>
            <person name="Burki F."/>
            <person name="Gruber A."/>
            <person name="Irimia M."/>
            <person name="Maruyama S."/>
            <person name="Arias M.C."/>
            <person name="Ball S.G."/>
            <person name="Gile G.H."/>
            <person name="Hirakawa Y."/>
            <person name="Hopkins J.F."/>
            <person name="Kuo A."/>
            <person name="Rensing S.A."/>
            <person name="Schmutz J."/>
            <person name="Symeonidi A."/>
            <person name="Elias M."/>
            <person name="Eveleigh R.J."/>
            <person name="Herman E.K."/>
            <person name="Klute M.J."/>
            <person name="Nakayama T."/>
            <person name="Obornik M."/>
            <person name="Reyes-Prieto A."/>
            <person name="Armbrust E.V."/>
            <person name="Aves S.J."/>
            <person name="Beiko R.G."/>
            <person name="Coutinho P."/>
            <person name="Dacks J.B."/>
            <person name="Durnford D.G."/>
            <person name="Fast N.M."/>
            <person name="Green B.R."/>
            <person name="Grisdale C.J."/>
            <person name="Hempel F."/>
            <person name="Henrissat B."/>
            <person name="Hoppner M.P."/>
            <person name="Ishida K."/>
            <person name="Kim E."/>
            <person name="Koreny L."/>
            <person name="Kroth P.G."/>
            <person name="Liu Y."/>
            <person name="Malik S.B."/>
            <person name="Maier U.G."/>
            <person name="McRose D."/>
            <person name="Mock T."/>
            <person name="Neilson J.A."/>
            <person name="Onodera N.T."/>
            <person name="Poole A.M."/>
            <person name="Pritham E.J."/>
            <person name="Richards T.A."/>
            <person name="Rocap G."/>
            <person name="Roy S.W."/>
            <person name="Sarai C."/>
            <person name="Schaack S."/>
            <person name="Shirato S."/>
            <person name="Slamovits C.H."/>
            <person name="Spencer D.F."/>
            <person name="Suzuki S."/>
            <person name="Worden A.Z."/>
            <person name="Zauner S."/>
            <person name="Barry K."/>
            <person name="Bell C."/>
            <person name="Bharti A.K."/>
            <person name="Crow J.A."/>
            <person name="Grimwood J."/>
            <person name="Kramer R."/>
            <person name="Lindquist E."/>
            <person name="Lucas S."/>
            <person name="Salamov A."/>
            <person name="McFadden G.I."/>
            <person name="Lane C.E."/>
            <person name="Keeling P.J."/>
            <person name="Gray M.W."/>
            <person name="Grigoriev I.V."/>
            <person name="Archibald J.M."/>
        </authorList>
    </citation>
    <scope>NUCLEOTIDE SEQUENCE</scope>
    <source>
        <strain evidence="3 5">CCMP2712</strain>
    </source>
</reference>
<dbReference type="Proteomes" id="UP000011087">
    <property type="component" value="Unassembled WGS sequence"/>
</dbReference>
<dbReference type="GeneID" id="17310287"/>
<evidence type="ECO:0000256" key="2">
    <source>
        <dbReference type="SAM" id="SignalP"/>
    </source>
</evidence>
<reference evidence="5" key="2">
    <citation type="submission" date="2012-11" db="EMBL/GenBank/DDBJ databases">
        <authorList>
            <person name="Kuo A."/>
            <person name="Curtis B.A."/>
            <person name="Tanifuji G."/>
            <person name="Burki F."/>
            <person name="Gruber A."/>
            <person name="Irimia M."/>
            <person name="Maruyama S."/>
            <person name="Arias M.C."/>
            <person name="Ball S.G."/>
            <person name="Gile G.H."/>
            <person name="Hirakawa Y."/>
            <person name="Hopkins J.F."/>
            <person name="Rensing S.A."/>
            <person name="Schmutz J."/>
            <person name="Symeonidi A."/>
            <person name="Elias M."/>
            <person name="Eveleigh R.J."/>
            <person name="Herman E.K."/>
            <person name="Klute M.J."/>
            <person name="Nakayama T."/>
            <person name="Obornik M."/>
            <person name="Reyes-Prieto A."/>
            <person name="Armbrust E.V."/>
            <person name="Aves S.J."/>
            <person name="Beiko R.G."/>
            <person name="Coutinho P."/>
            <person name="Dacks J.B."/>
            <person name="Durnford D.G."/>
            <person name="Fast N.M."/>
            <person name="Green B.R."/>
            <person name="Grisdale C."/>
            <person name="Hempe F."/>
            <person name="Henrissat B."/>
            <person name="Hoppner M.P."/>
            <person name="Ishida K.-I."/>
            <person name="Kim E."/>
            <person name="Koreny L."/>
            <person name="Kroth P.G."/>
            <person name="Liu Y."/>
            <person name="Malik S.-B."/>
            <person name="Maier U.G."/>
            <person name="McRose D."/>
            <person name="Mock T."/>
            <person name="Neilson J.A."/>
            <person name="Onodera N.T."/>
            <person name="Poole A.M."/>
            <person name="Pritham E.J."/>
            <person name="Richards T.A."/>
            <person name="Rocap G."/>
            <person name="Roy S.W."/>
            <person name="Sarai C."/>
            <person name="Schaack S."/>
            <person name="Shirato S."/>
            <person name="Slamovits C.H."/>
            <person name="Spencer D.F."/>
            <person name="Suzuki S."/>
            <person name="Worden A.Z."/>
            <person name="Zauner S."/>
            <person name="Barry K."/>
            <person name="Bell C."/>
            <person name="Bharti A.K."/>
            <person name="Crow J.A."/>
            <person name="Grimwood J."/>
            <person name="Kramer R."/>
            <person name="Lindquist E."/>
            <person name="Lucas S."/>
            <person name="Salamov A."/>
            <person name="McFadden G.I."/>
            <person name="Lane C.E."/>
            <person name="Keeling P.J."/>
            <person name="Gray M.W."/>
            <person name="Grigoriev I.V."/>
            <person name="Archibald J.M."/>
        </authorList>
    </citation>
    <scope>NUCLEOTIDE SEQUENCE</scope>
    <source>
        <strain evidence="5">CCMP2712</strain>
    </source>
</reference>
<proteinExistence type="predicted"/>
<feature type="chain" id="PRO_5008772137" evidence="2">
    <location>
        <begin position="24"/>
        <end position="109"/>
    </location>
</feature>
<evidence type="ECO:0000256" key="1">
    <source>
        <dbReference type="SAM" id="Phobius"/>
    </source>
</evidence>
<dbReference type="RefSeq" id="XP_005840767.1">
    <property type="nucleotide sequence ID" value="XM_005840710.1"/>
</dbReference>
<keyword evidence="1" id="KW-1133">Transmembrane helix</keyword>
<dbReference type="HOGENOM" id="CLU_2189000_0_0_1"/>
<protein>
    <submittedName>
        <fullName evidence="3 4">Uncharacterized protein</fullName>
    </submittedName>
</protein>
<organism evidence="3">
    <name type="scientific">Guillardia theta (strain CCMP2712)</name>
    <name type="common">Cryptophyte</name>
    <dbReference type="NCBI Taxonomy" id="905079"/>
    <lineage>
        <taxon>Eukaryota</taxon>
        <taxon>Cryptophyceae</taxon>
        <taxon>Pyrenomonadales</taxon>
        <taxon>Geminigeraceae</taxon>
        <taxon>Guillardia</taxon>
    </lineage>
</organism>
<dbReference type="EnsemblProtists" id="EKX53787">
    <property type="protein sequence ID" value="EKX53787"/>
    <property type="gene ID" value="GUITHDRAFT_150295"/>
</dbReference>